<protein>
    <recommendedName>
        <fullName evidence="2">DUF1648 domain-containing protein</fullName>
    </recommendedName>
</protein>
<keyword evidence="1" id="KW-0812">Transmembrane</keyword>
<dbReference type="InterPro" id="IPR012867">
    <property type="entry name" value="DUF1648"/>
</dbReference>
<reference evidence="3 4" key="1">
    <citation type="journal article" date="2016" name="Int. J. Syst. Evol. Microbiol.">
        <title>Desulfotomaculum ferrireducens sp. nov., a moderately thermophilic sulfate-reducing and dissimilatory Fe(III)-reducing bacterium isolated from compost.</title>
        <authorList>
            <person name="Yang G."/>
            <person name="Guo J."/>
            <person name="Zhuang L."/>
            <person name="Yuan Y."/>
            <person name="Zhou S."/>
        </authorList>
    </citation>
    <scope>NUCLEOTIDE SEQUENCE [LARGE SCALE GENOMIC DNA]</scope>
    <source>
        <strain evidence="3 4">GSS09</strain>
    </source>
</reference>
<feature type="domain" description="DUF1648" evidence="2">
    <location>
        <begin position="15"/>
        <end position="64"/>
    </location>
</feature>
<organism evidence="3 4">
    <name type="scientific">Desulforamulus ferrireducens</name>
    <dbReference type="NCBI Taxonomy" id="1833852"/>
    <lineage>
        <taxon>Bacteria</taxon>
        <taxon>Bacillati</taxon>
        <taxon>Bacillota</taxon>
        <taxon>Clostridia</taxon>
        <taxon>Eubacteriales</taxon>
        <taxon>Peptococcaceae</taxon>
        <taxon>Desulforamulus</taxon>
    </lineage>
</organism>
<evidence type="ECO:0000313" key="3">
    <source>
        <dbReference type="EMBL" id="AQS57914.1"/>
    </source>
</evidence>
<keyword evidence="1" id="KW-0472">Membrane</keyword>
<dbReference type="Proteomes" id="UP000189464">
    <property type="component" value="Chromosome"/>
</dbReference>
<feature type="transmembrane region" description="Helical" evidence="1">
    <location>
        <begin position="51"/>
        <end position="77"/>
    </location>
</feature>
<proteinExistence type="predicted"/>
<feature type="transmembrane region" description="Helical" evidence="1">
    <location>
        <begin position="106"/>
        <end position="125"/>
    </location>
</feature>
<dbReference type="STRING" id="1833852.B0537_01610"/>
<dbReference type="OrthoDB" id="9808690at2"/>
<keyword evidence="4" id="KW-1185">Reference proteome</keyword>
<dbReference type="Pfam" id="PF07853">
    <property type="entry name" value="DUF1648"/>
    <property type="match status" value="1"/>
</dbReference>
<evidence type="ECO:0000313" key="4">
    <source>
        <dbReference type="Proteomes" id="UP000189464"/>
    </source>
</evidence>
<feature type="transmembrane region" description="Helical" evidence="1">
    <location>
        <begin position="145"/>
        <end position="165"/>
    </location>
</feature>
<dbReference type="KEGG" id="dfg:B0537_01610"/>
<feature type="transmembrane region" description="Helical" evidence="1">
    <location>
        <begin position="12"/>
        <end position="31"/>
    </location>
</feature>
<keyword evidence="1" id="KW-1133">Transmembrane helix</keyword>
<evidence type="ECO:0000256" key="1">
    <source>
        <dbReference type="SAM" id="Phobius"/>
    </source>
</evidence>
<evidence type="ECO:0000259" key="2">
    <source>
        <dbReference type="Pfam" id="PF07853"/>
    </source>
</evidence>
<dbReference type="RefSeq" id="WP_077712875.1">
    <property type="nucleotide sequence ID" value="NZ_CP019698.1"/>
</dbReference>
<sequence length="167" mass="19012">MSELNLKHRLLLPGVIVVVTLYLAITNYPTLPEQIPTHFNASGEPDGWGKTSFSSIFSLPLLQLTLYGIFSGLLYLFSTRQDIRPMINLPNRDQLTTEQVERIRRIIVNGMSGLNLVTCLMLFYIQFGTFQVVKGHWSGLGSFVWLFTLLIVGTAGWMLYQLFILRK</sequence>
<dbReference type="GO" id="GO:0009636">
    <property type="term" value="P:response to toxic substance"/>
    <property type="evidence" value="ECO:0007669"/>
    <property type="project" value="TreeGrafter"/>
</dbReference>
<dbReference type="PANTHER" id="PTHR37810:SF5">
    <property type="entry name" value="IMMUNITY PROTEIN SDPI"/>
    <property type="match status" value="1"/>
</dbReference>
<dbReference type="PANTHER" id="PTHR37810">
    <property type="entry name" value="IMMUNITY PROTEIN SDPI"/>
    <property type="match status" value="1"/>
</dbReference>
<dbReference type="EMBL" id="CP019698">
    <property type="protein sequence ID" value="AQS57914.1"/>
    <property type="molecule type" value="Genomic_DNA"/>
</dbReference>
<name>A0A1S6IT19_9FIRM</name>
<accession>A0A1S6IT19</accession>
<dbReference type="AlphaFoldDB" id="A0A1S6IT19"/>
<gene>
    <name evidence="3" type="ORF">B0537_01610</name>
</gene>